<gene>
    <name evidence="1" type="ORF">SAMN04515668_4702</name>
</gene>
<evidence type="ECO:0000313" key="1">
    <source>
        <dbReference type="EMBL" id="SFQ81620.1"/>
    </source>
</evidence>
<reference evidence="2" key="1">
    <citation type="submission" date="2016-10" db="EMBL/GenBank/DDBJ databases">
        <authorList>
            <person name="Varghese N."/>
            <person name="Submissions S."/>
        </authorList>
    </citation>
    <scope>NUCLEOTIDE SEQUENCE [LARGE SCALE GENOMIC DNA]</scope>
    <source>
        <strain evidence="2">OR362-8,ATCC BAA-1266,JCM 13504</strain>
    </source>
</reference>
<dbReference type="AlphaFoldDB" id="A0A1I6BL22"/>
<name>A0A1I6BL22_HYMAR</name>
<dbReference type="RefSeq" id="WP_092678739.1">
    <property type="nucleotide sequence ID" value="NZ_FOXS01000009.1"/>
</dbReference>
<keyword evidence="2" id="KW-1185">Reference proteome</keyword>
<evidence type="ECO:0000313" key="2">
    <source>
        <dbReference type="Proteomes" id="UP000199029"/>
    </source>
</evidence>
<proteinExistence type="predicted"/>
<sequence>MVEVNDVGFLKAFHWFIPGVQDVPDVFAVAAADFSQKPQLLAYLEQCPELVGFMDRLFDEEGNEIGSFAIHTDGEWVWPSYAGHYLTRPGYRLQDERFLRRVAERGFAVPTLSSEAARALLQRYLEFSKTGRW</sequence>
<dbReference type="Proteomes" id="UP000199029">
    <property type="component" value="Unassembled WGS sequence"/>
</dbReference>
<organism evidence="1 2">
    <name type="scientific">Hymenobacter arizonensis</name>
    <name type="common">Siccationidurans arizonensis</name>
    <dbReference type="NCBI Taxonomy" id="1227077"/>
    <lineage>
        <taxon>Bacteria</taxon>
        <taxon>Pseudomonadati</taxon>
        <taxon>Bacteroidota</taxon>
        <taxon>Cytophagia</taxon>
        <taxon>Cytophagales</taxon>
        <taxon>Hymenobacteraceae</taxon>
        <taxon>Hymenobacter</taxon>
    </lineage>
</organism>
<accession>A0A1I6BL22</accession>
<dbReference type="OrthoDB" id="275232at2"/>
<protein>
    <submittedName>
        <fullName evidence="1">Uncharacterized protein</fullName>
    </submittedName>
</protein>
<dbReference type="EMBL" id="FOXS01000009">
    <property type="protein sequence ID" value="SFQ81620.1"/>
    <property type="molecule type" value="Genomic_DNA"/>
</dbReference>